<evidence type="ECO:0000256" key="3">
    <source>
        <dbReference type="SAM" id="Coils"/>
    </source>
</evidence>
<accession>A0AAU7AN35</accession>
<evidence type="ECO:0000256" key="4">
    <source>
        <dbReference type="SAM" id="MobiDB-lite"/>
    </source>
</evidence>
<dbReference type="PANTHER" id="PTHR33163">
    <property type="entry name" value="PROTEIN TIC 214-RELATED"/>
    <property type="match status" value="1"/>
</dbReference>
<keyword evidence="2" id="KW-0813">Transport</keyword>
<dbReference type="GO" id="GO:0009706">
    <property type="term" value="C:chloroplast inner membrane"/>
    <property type="evidence" value="ECO:0007669"/>
    <property type="project" value="UniProtKB-SubCell"/>
</dbReference>
<dbReference type="PANTHER" id="PTHR33163:SF40">
    <property type="entry name" value="PROTEIN TIC 214"/>
    <property type="match status" value="1"/>
</dbReference>
<comment type="similarity">
    <text evidence="2">Belongs to the TIC214 family.</text>
</comment>
<organism evidence="5">
    <name type="scientific">Caroxylon laricinum</name>
    <dbReference type="NCBI Taxonomy" id="151253"/>
    <lineage>
        <taxon>Eukaryota</taxon>
        <taxon>Viridiplantae</taxon>
        <taxon>Streptophyta</taxon>
        <taxon>Embryophyta</taxon>
        <taxon>Tracheophyta</taxon>
        <taxon>Spermatophyta</taxon>
        <taxon>Magnoliopsida</taxon>
        <taxon>eudicotyledons</taxon>
        <taxon>Gunneridae</taxon>
        <taxon>Pentapetalae</taxon>
        <taxon>Caryophyllales</taxon>
        <taxon>Chenopodiaceae</taxon>
        <taxon>Salsoloideae</taxon>
        <taxon>Caroxyloneae</taxon>
        <taxon>Caroxylon</taxon>
    </lineage>
</organism>
<dbReference type="InterPro" id="IPR008896">
    <property type="entry name" value="TIC214"/>
</dbReference>
<keyword evidence="2" id="KW-1001">Plastid inner membrane</keyword>
<comment type="function">
    <text evidence="2">Involved in protein precursor import into chloroplasts. May be part of an intermediate translocation complex acting as a protein-conducting channel at the inner envelope.</text>
</comment>
<keyword evidence="2" id="KW-0653">Protein transport</keyword>
<feature type="transmembrane region" description="Helical" evidence="2">
    <location>
        <begin position="168"/>
        <end position="195"/>
    </location>
</feature>
<feature type="compositionally biased region" description="Basic and acidic residues" evidence="4">
    <location>
        <begin position="261"/>
        <end position="275"/>
    </location>
</feature>
<sequence length="1826" mass="217540">MIFKAFLLGNLLSLGKKIINSVVVVGLYYGFLTTFSIGPSYFFLLRTQVMQEGEEGTVKKVAATTGFIMGQLIMFISIYYTPLYLALGRPHTITVLALPYLLFQFFWNNNKHFFHYESTSRDSMRNLSIPCVFLNNLIFQLFNYFILPSAMLARLVNISMFRCNNKMLFVTSSFVGWLIGHILFMKGAGLVLVWIQQNPSIRSNKYLLSELRNSIGRIFSILLFISCVYYLGRMPSPIFTMKLQPIQEMNESEEEEETDVEIEKTSETEETKQQEEGFIEEDPFPSFFSEEKEDPDKIDEKEKIRVNGKDKTKDEFHLYLEEACYKNGSTSYSQNNDEQNNLGLEINKEKKNPSWYEKRPLVLLFDYKRWNRPTRYIRSNRFERAVRNEMSQYFFYPCQNDGKQRISFTYPVSFSIFWELIQGNLSLATTEKSNLDDELYNYWIYTNKQKKKNLSNEFVNRITILDKGLFSIDVLDKKTRICNDKTQKEYLQETHDPLLNGPYRGIIKNKVSPFINIPESTINNLIDGIFTNKIHSVLNNDSNYEEVEQKKDPFKKISPKIKHFLTLMSKGKLTFNQKNISLLSEQINPENQEKFLKFLIDTIIADSFTQRIPIPKQYIGIKEISKEVPRWSYKLIDDIEQYKRQVENNEFLGEHQLRSRRAKRGVIYTDKQENIDNPAPNTADMAEQPGEIAFIRYPYQPDFRRDVIKGSIRAQRRKAVIWKFSQTKIRSPLFVDRFNFLDSIRLIKQIVTNCMKKNSEFYKENELKELEEKRINEQIEQEKEQEKIKEQTRVDIAEAWDSMLVAQIIRSLVLITHSILRKYIVFPLLIIVKNIGRILLFERPEWAEDFNELGNERHVKCTYNGVPLSETEFPKNWLTDGIQIKILYPFRLKPWHKSKSRMRRDLINQNEQNEEENFCFLTFSGMETDLLFGPPRKYPPFFQPILKQFEKKIRKFRKKRFEVLKIIKEKILFFLKFSNETKNWIIEIIPFLKKKKRKKMATINPTPLVGLREEASKRKKEKDSKINNDMVHESSIQIQFLNWTNSSVTEKKIKYFANRTRTIKNKIEKISKDNIKIKSSPNKIHYGPERFESPQNMGQILKRKNARLICKSNYILKFFREKIYIDIFLYIINITRINIQLFLESTKNWINKSIYNNEMNHERVDKTNINIIQFISTLKKRIFPFLHLHNSNIYKNSKIFSDFSFFSQAYVFYQLSQAQIFNLRSVLQYSGITLFLKKEIKNDFVAQGIADSQLQTQKIPNSGIKQWKNWLKSKSTYHYDLPQGKWSRLVPQKWRNKVTEHCFVENLDFQQNKRDLYQKEHLINYINTNHSEKNVLPNPKLNFTFTKNYRYDLLSSKFVYYEDMNDSYKSSYGIPDEVKKNFEFSYIYNYNINKDKLIDMWWNIPISNYLGIKNSNILDMDIEKDTDRKYLDLKIIHFCLRKKIDIESWVDISTSMNENTKTESKNSQIINKINKKDPFYHTIYQEMNPFHQKKNLFDWMGMNEEILSHPISELESWFFSEFIFFYNEYKMKPWVIPMDFLFLNSTRNKNKNISRNKKTNVKNIFKNIFSKDIEENYIELDMTIPRKRQKPQSVKKIGLQFLMRGHLLYQLRWGESLNQNLIENIKVYCFQLRLINPIEITIESLENKDMSMDIIVQNANLNLGEVTQKGILAVEPIRLSVKDDELLILYQTIGISLVHKSKYQNNPKIYTENLDKKKLDLIIPENILSLRRRRELRILICLNSKNNNGVNTKQIGNRVKTCSQFFDENKDIDQDKNKLRKFKYFLWPNYRLEDLACMNRYWFDTNNGSRFSILRIHMYPQLKIHL</sequence>
<evidence type="ECO:0000313" key="5">
    <source>
        <dbReference type="EMBL" id="XAT90914.1"/>
    </source>
</evidence>
<dbReference type="EMBL" id="PP503424">
    <property type="protein sequence ID" value="XAT90914.1"/>
    <property type="molecule type" value="Genomic_DNA"/>
</dbReference>
<feature type="transmembrane region" description="Helical" evidence="2">
    <location>
        <begin position="61"/>
        <end position="80"/>
    </location>
</feature>
<evidence type="ECO:0000256" key="2">
    <source>
        <dbReference type="RuleBase" id="RU364085"/>
    </source>
</evidence>
<reference evidence="5" key="2">
    <citation type="submission" date="2024-03" db="EMBL/GenBank/DDBJ databases">
        <authorList>
            <person name="Almerekova S."/>
            <person name="Yermagambetova M."/>
            <person name="Abugalieva S."/>
            <person name="Turuspekov Y."/>
        </authorList>
    </citation>
    <scope>NUCLEOTIDE SEQUENCE</scope>
</reference>
<feature type="transmembrane region" description="Helical" evidence="2">
    <location>
        <begin position="87"/>
        <end position="107"/>
    </location>
</feature>
<keyword evidence="2" id="KW-0472">Membrane</keyword>
<evidence type="ECO:0000256" key="1">
    <source>
        <dbReference type="ARBA" id="ARBA00004141"/>
    </source>
</evidence>
<comment type="subcellular location">
    <subcellularLocation>
        <location evidence="1">Membrane</location>
        <topology evidence="1">Multi-pass membrane protein</topology>
    </subcellularLocation>
    <subcellularLocation>
        <location evidence="2">Plastid</location>
        <location evidence="2">Chloroplast inner membrane</location>
    </subcellularLocation>
</comment>
<reference evidence="5" key="1">
    <citation type="journal article" date="2024" name="Plants (Basel)">
        <title>Characterization of the Plastid Genomes of Four Caroxylon Thunb. Species from Kazakhstan.</title>
        <authorList>
            <person name="Almerekova S."/>
            <person name="Yermagambetova M."/>
            <person name="Osmonali B."/>
            <person name="Vesselova P."/>
            <person name="Abugalieva S."/>
            <person name="Turuspekov Y."/>
        </authorList>
    </citation>
    <scope>NUCLEOTIDE SEQUENCE</scope>
</reference>
<dbReference type="Pfam" id="PF05758">
    <property type="entry name" value="Ycf1"/>
    <property type="match status" value="1"/>
</dbReference>
<feature type="transmembrane region" description="Helical" evidence="2">
    <location>
        <begin position="21"/>
        <end position="41"/>
    </location>
</feature>
<keyword evidence="2 5" id="KW-0934">Plastid</keyword>
<name>A0AAU7AN35_9CARY</name>
<gene>
    <name evidence="5" type="primary">ycf1</name>
    <name evidence="2" type="synonym">TIC214</name>
</gene>
<keyword evidence="2" id="KW-1133">Transmembrane helix</keyword>
<feature type="transmembrane region" description="Helical" evidence="2">
    <location>
        <begin position="215"/>
        <end position="232"/>
    </location>
</feature>
<keyword evidence="3" id="KW-0175">Coiled coil</keyword>
<keyword evidence="2" id="KW-0812">Transmembrane</keyword>
<feature type="region of interest" description="Disordered" evidence="4">
    <location>
        <begin position="249"/>
        <end position="277"/>
    </location>
</feature>
<comment type="subunit">
    <text evidence="2">Part of the Tic complex.</text>
</comment>
<feature type="compositionally biased region" description="Acidic residues" evidence="4">
    <location>
        <begin position="250"/>
        <end position="260"/>
    </location>
</feature>
<keyword evidence="2 5" id="KW-0150">Chloroplast</keyword>
<dbReference type="GO" id="GO:0015031">
    <property type="term" value="P:protein transport"/>
    <property type="evidence" value="ECO:0007669"/>
    <property type="project" value="UniProtKB-KW"/>
</dbReference>
<proteinExistence type="inferred from homology"/>
<geneLocation type="chloroplast" evidence="5"/>
<protein>
    <recommendedName>
        <fullName evidence="2">Protein TIC 214</fullName>
    </recommendedName>
    <alternativeName>
        <fullName evidence="2">Translocon at the inner envelope membrane of chloroplasts 214</fullName>
    </alternativeName>
</protein>
<feature type="coiled-coil region" evidence="3">
    <location>
        <begin position="765"/>
        <end position="792"/>
    </location>
</feature>
<feature type="transmembrane region" description="Helical" evidence="2">
    <location>
        <begin position="127"/>
        <end position="147"/>
    </location>
</feature>